<organism evidence="1 2">
    <name type="scientific">Baekduia soli</name>
    <dbReference type="NCBI Taxonomy" id="496014"/>
    <lineage>
        <taxon>Bacteria</taxon>
        <taxon>Bacillati</taxon>
        <taxon>Actinomycetota</taxon>
        <taxon>Thermoleophilia</taxon>
        <taxon>Solirubrobacterales</taxon>
        <taxon>Baekduiaceae</taxon>
        <taxon>Baekduia</taxon>
    </lineage>
</organism>
<sequence length="191" mass="19782">MPLLRLAPLKVCRDAAGGVRIAAPPDRSPVVVRAATALTELTRRAGADGARPVDVQPVVQVCDPEAYARWRSGREVVWRAQGGRYTTASWPAALAPDEMAAVLLPLAAGAAARPGGKAPRVVADPLFSTGSRAKGAEAEDVALGLLAEWLRRSVPGPALRVAPPLLELVTAAGTGPRRGLDLGLDWPLAGA</sequence>
<evidence type="ECO:0000313" key="1">
    <source>
        <dbReference type="EMBL" id="QEC48311.1"/>
    </source>
</evidence>
<accession>A0A5B8U5U7</accession>
<evidence type="ECO:0000313" key="2">
    <source>
        <dbReference type="Proteomes" id="UP000321805"/>
    </source>
</evidence>
<dbReference type="OrthoDB" id="9858226at2"/>
<dbReference type="EMBL" id="CP042430">
    <property type="protein sequence ID" value="QEC48311.1"/>
    <property type="molecule type" value="Genomic_DNA"/>
</dbReference>
<dbReference type="RefSeq" id="WP_146919708.1">
    <property type="nucleotide sequence ID" value="NZ_CP042430.1"/>
</dbReference>
<dbReference type="KEGG" id="bsol:FSW04_12540"/>
<protein>
    <submittedName>
        <fullName evidence="1">Uncharacterized protein</fullName>
    </submittedName>
</protein>
<dbReference type="Proteomes" id="UP000321805">
    <property type="component" value="Chromosome"/>
</dbReference>
<proteinExistence type="predicted"/>
<keyword evidence="2" id="KW-1185">Reference proteome</keyword>
<reference evidence="1 2" key="1">
    <citation type="journal article" date="2018" name="J. Microbiol.">
        <title>Baekduia soli gen. nov., sp. nov., a novel bacterium isolated from the soil of Baekdu Mountain and proposal of a novel family name, Baekduiaceae fam. nov.</title>
        <authorList>
            <person name="An D.S."/>
            <person name="Siddiqi M.Z."/>
            <person name="Kim K.H."/>
            <person name="Yu H.S."/>
            <person name="Im W.T."/>
        </authorList>
    </citation>
    <scope>NUCLEOTIDE SEQUENCE [LARGE SCALE GENOMIC DNA]</scope>
    <source>
        <strain evidence="1 2">BR7-21</strain>
    </source>
</reference>
<name>A0A5B8U5U7_9ACTN</name>
<gene>
    <name evidence="1" type="ORF">FSW04_12540</name>
</gene>
<dbReference type="AlphaFoldDB" id="A0A5B8U5U7"/>